<dbReference type="Pfam" id="PF00155">
    <property type="entry name" value="Aminotran_1_2"/>
    <property type="match status" value="1"/>
</dbReference>
<evidence type="ECO:0000256" key="2">
    <source>
        <dbReference type="ARBA" id="ARBA00012224"/>
    </source>
</evidence>
<dbReference type="EC" id="4.4.1.13" evidence="2"/>
<feature type="domain" description="Aminotransferase class I/classII large" evidence="6">
    <location>
        <begin position="34"/>
        <end position="380"/>
    </location>
</feature>
<dbReference type="PANTHER" id="PTHR43525">
    <property type="entry name" value="PROTEIN MALY"/>
    <property type="match status" value="1"/>
</dbReference>
<dbReference type="EMBL" id="AAOE01000008">
    <property type="protein sequence ID" value="EAR09703.1"/>
    <property type="molecule type" value="Genomic_DNA"/>
</dbReference>
<evidence type="ECO:0000256" key="3">
    <source>
        <dbReference type="ARBA" id="ARBA00022898"/>
    </source>
</evidence>
<reference evidence="7 8" key="1">
    <citation type="submission" date="2006-02" db="EMBL/GenBank/DDBJ databases">
        <authorList>
            <person name="Pinhassi J."/>
            <person name="Pedros-Alio C."/>
            <person name="Ferriera S."/>
            <person name="Johnson J."/>
            <person name="Kravitz S."/>
            <person name="Halpern A."/>
            <person name="Remington K."/>
            <person name="Beeson K."/>
            <person name="Tran B."/>
            <person name="Rogers Y.-H."/>
            <person name="Friedman R."/>
            <person name="Venter J.C."/>
        </authorList>
    </citation>
    <scope>NUCLEOTIDE SEQUENCE [LARGE SCALE GENOMIC DNA]</scope>
    <source>
        <strain evidence="7 8">MED297</strain>
    </source>
</reference>
<dbReference type="InterPro" id="IPR015421">
    <property type="entry name" value="PyrdxlP-dep_Trfase_major"/>
</dbReference>
<keyword evidence="3" id="KW-0663">Pyridoxal phosphate</keyword>
<evidence type="ECO:0000313" key="8">
    <source>
        <dbReference type="Proteomes" id="UP000005953"/>
    </source>
</evidence>
<keyword evidence="7" id="KW-0808">Transferase</keyword>
<name>A4BDU4_9GAMM</name>
<sequence>MTFDFETPIDRRGSGSYKWDSVEGEGALPMWVADMDFKTAPAVITALSQRVDHGVFGYTHVPDAYYAAVTSWFARRYQFKIEKEWMLYTSGVVPAISAVIRSLTEEGDQVLVQTPVYNCFFSSIRNMGCEAVDNPLINLNGYYQIDFDDLESKLANPRLKVMLLCNPHNPVGRSWTRDELMQIGRLCLQYGVTVVSDEIHCDLVFPGVEHIAFASLSTDFLETSVTCLAPTKSFNMAGLQIANIVVKNTELREKIDKSLNVHEVCDVNPFGVIASMAAYNEGEAWLNGLRRYLHTNYLTIENYLADDLPQLKLTSQEATYLAWLDIRALGVRSDRLTKDLAEREALFVNSGTLYGEAGEGYLRLNFACPRSVLMEGLERLSRALQPYIT</sequence>
<accession>A4BDU4</accession>
<dbReference type="InterPro" id="IPR004839">
    <property type="entry name" value="Aminotransferase_I/II_large"/>
</dbReference>
<dbReference type="RefSeq" id="WP_008043451.1">
    <property type="nucleotide sequence ID" value="NZ_CH724150.1"/>
</dbReference>
<evidence type="ECO:0000313" key="7">
    <source>
        <dbReference type="EMBL" id="EAR09703.1"/>
    </source>
</evidence>
<dbReference type="OrthoDB" id="3224382at2"/>
<gene>
    <name evidence="7" type="ORF">MED297_16129</name>
</gene>
<dbReference type="GO" id="GO:0008483">
    <property type="term" value="F:transaminase activity"/>
    <property type="evidence" value="ECO:0007669"/>
    <property type="project" value="UniProtKB-KW"/>
</dbReference>
<dbReference type="Gene3D" id="3.40.640.10">
    <property type="entry name" value="Type I PLP-dependent aspartate aminotransferase-like (Major domain)"/>
    <property type="match status" value="1"/>
</dbReference>
<dbReference type="GO" id="GO:0047804">
    <property type="term" value="F:cysteine-S-conjugate beta-lyase activity"/>
    <property type="evidence" value="ECO:0007669"/>
    <property type="project" value="UniProtKB-EC"/>
</dbReference>
<dbReference type="Gene3D" id="3.90.1150.10">
    <property type="entry name" value="Aspartate Aminotransferase, domain 1"/>
    <property type="match status" value="1"/>
</dbReference>
<organism evidence="7 8">
    <name type="scientific">Reinekea blandensis MED297</name>
    <dbReference type="NCBI Taxonomy" id="314283"/>
    <lineage>
        <taxon>Bacteria</taxon>
        <taxon>Pseudomonadati</taxon>
        <taxon>Pseudomonadota</taxon>
        <taxon>Gammaproteobacteria</taxon>
        <taxon>Oceanospirillales</taxon>
        <taxon>Saccharospirillaceae</taxon>
        <taxon>Reinekea</taxon>
    </lineage>
</organism>
<comment type="similarity">
    <text evidence="5">Belongs to the class-II pyridoxal-phosphate-dependent aminotransferase family. MalY/PatB cystathionine beta-lyase subfamily.</text>
</comment>
<dbReference type="Proteomes" id="UP000005953">
    <property type="component" value="Unassembled WGS sequence"/>
</dbReference>
<dbReference type="InterPro" id="IPR015424">
    <property type="entry name" value="PyrdxlP-dep_Trfase"/>
</dbReference>
<dbReference type="PANTHER" id="PTHR43525:SF1">
    <property type="entry name" value="PROTEIN MALY"/>
    <property type="match status" value="1"/>
</dbReference>
<dbReference type="STRING" id="314283.MED297_16129"/>
<protein>
    <recommendedName>
        <fullName evidence="2">cysteine-S-conjugate beta-lyase</fullName>
        <ecNumber evidence="2">4.4.1.13</ecNumber>
    </recommendedName>
</protein>
<proteinExistence type="inferred from homology"/>
<dbReference type="SUPFAM" id="SSF53383">
    <property type="entry name" value="PLP-dependent transferases"/>
    <property type="match status" value="1"/>
</dbReference>
<keyword evidence="8" id="KW-1185">Reference proteome</keyword>
<comment type="cofactor">
    <cofactor evidence="1">
        <name>pyridoxal 5'-phosphate</name>
        <dbReference type="ChEBI" id="CHEBI:597326"/>
    </cofactor>
</comment>
<dbReference type="NCBIfam" id="TIGR04350">
    <property type="entry name" value="C_S_lyase_PatB"/>
    <property type="match status" value="1"/>
</dbReference>
<dbReference type="HOGENOM" id="CLU_017584_15_0_6"/>
<keyword evidence="7" id="KW-0032">Aminotransferase</keyword>
<evidence type="ECO:0000259" key="6">
    <source>
        <dbReference type="Pfam" id="PF00155"/>
    </source>
</evidence>
<keyword evidence="4" id="KW-0456">Lyase</keyword>
<evidence type="ECO:0000256" key="1">
    <source>
        <dbReference type="ARBA" id="ARBA00001933"/>
    </source>
</evidence>
<dbReference type="AlphaFoldDB" id="A4BDU4"/>
<dbReference type="CDD" id="cd00609">
    <property type="entry name" value="AAT_like"/>
    <property type="match status" value="1"/>
</dbReference>
<evidence type="ECO:0000256" key="4">
    <source>
        <dbReference type="ARBA" id="ARBA00023239"/>
    </source>
</evidence>
<evidence type="ECO:0000256" key="5">
    <source>
        <dbReference type="ARBA" id="ARBA00037974"/>
    </source>
</evidence>
<dbReference type="InterPro" id="IPR051798">
    <property type="entry name" value="Class-II_PLP-Dep_Aminotrans"/>
</dbReference>
<dbReference type="InterPro" id="IPR027619">
    <property type="entry name" value="C-S_lyase_PatB-like"/>
</dbReference>
<comment type="caution">
    <text evidence="7">The sequence shown here is derived from an EMBL/GenBank/DDBJ whole genome shotgun (WGS) entry which is preliminary data.</text>
</comment>
<dbReference type="GO" id="GO:0030170">
    <property type="term" value="F:pyridoxal phosphate binding"/>
    <property type="evidence" value="ECO:0007669"/>
    <property type="project" value="InterPro"/>
</dbReference>
<dbReference type="InterPro" id="IPR015422">
    <property type="entry name" value="PyrdxlP-dep_Trfase_small"/>
</dbReference>